<dbReference type="Proteomes" id="UP000279994">
    <property type="component" value="Unassembled WGS sequence"/>
</dbReference>
<keyword evidence="2" id="KW-1185">Reference proteome</keyword>
<dbReference type="EMBL" id="RJSF01000040">
    <property type="protein sequence ID" value="RNM14159.1"/>
    <property type="molecule type" value="Genomic_DNA"/>
</dbReference>
<accession>A0A3N0GP00</accession>
<organism evidence="1 2">
    <name type="scientific">Nocardioides pocheonensis</name>
    <dbReference type="NCBI Taxonomy" id="661485"/>
    <lineage>
        <taxon>Bacteria</taxon>
        <taxon>Bacillati</taxon>
        <taxon>Actinomycetota</taxon>
        <taxon>Actinomycetes</taxon>
        <taxon>Propionibacteriales</taxon>
        <taxon>Nocardioidaceae</taxon>
        <taxon>Nocardioides</taxon>
    </lineage>
</organism>
<proteinExistence type="predicted"/>
<gene>
    <name evidence="1" type="ORF">EFL26_14630</name>
</gene>
<dbReference type="AlphaFoldDB" id="A0A3N0GP00"/>
<name>A0A3N0GP00_9ACTN</name>
<evidence type="ECO:0000313" key="2">
    <source>
        <dbReference type="Proteomes" id="UP000279994"/>
    </source>
</evidence>
<protein>
    <submittedName>
        <fullName evidence="1">Uncharacterized protein</fullName>
    </submittedName>
</protein>
<sequence length="133" mass="14137">MTRTFFPADDSDDLAAEQVAEFPDARTAATAWTVLKAWHDRCSGAMDTAARLQVGPLTTAPVPTGSARWYIVSWTPAGEETGRFETFGTVLDGTRIAVLRMAHSGPDHRYPPGKDPMVGMVVAAAGRLSGTSG</sequence>
<evidence type="ECO:0000313" key="1">
    <source>
        <dbReference type="EMBL" id="RNM14159.1"/>
    </source>
</evidence>
<comment type="caution">
    <text evidence="1">The sequence shown here is derived from an EMBL/GenBank/DDBJ whole genome shotgun (WGS) entry which is preliminary data.</text>
</comment>
<reference evidence="1 2" key="1">
    <citation type="submission" date="2018-11" db="EMBL/GenBank/DDBJ databases">
        <authorList>
            <person name="Li F."/>
        </authorList>
    </citation>
    <scope>NUCLEOTIDE SEQUENCE [LARGE SCALE GENOMIC DNA]</scope>
    <source>
        <strain evidence="1 2">Gsoil 818</strain>
    </source>
</reference>